<keyword evidence="1" id="KW-0472">Membrane</keyword>
<keyword evidence="3" id="KW-1185">Reference proteome</keyword>
<keyword evidence="1" id="KW-0812">Transmembrane</keyword>
<organism evidence="2 3">
    <name type="scientific">Sandaracinus amylolyticus</name>
    <dbReference type="NCBI Taxonomy" id="927083"/>
    <lineage>
        <taxon>Bacteria</taxon>
        <taxon>Pseudomonadati</taxon>
        <taxon>Myxococcota</taxon>
        <taxon>Polyangia</taxon>
        <taxon>Polyangiales</taxon>
        <taxon>Sandaracinaceae</taxon>
        <taxon>Sandaracinus</taxon>
    </lineage>
</organism>
<protein>
    <submittedName>
        <fullName evidence="2">Uncharacterized protein</fullName>
    </submittedName>
</protein>
<dbReference type="KEGG" id="samy:DB32_000877"/>
<reference evidence="2 3" key="1">
    <citation type="submission" date="2015-03" db="EMBL/GenBank/DDBJ databases">
        <title>Genome assembly of Sandaracinus amylolyticus DSM 53668.</title>
        <authorList>
            <person name="Sharma G."/>
            <person name="Subramanian S."/>
        </authorList>
    </citation>
    <scope>NUCLEOTIDE SEQUENCE [LARGE SCALE GENOMIC DNA]</scope>
    <source>
        <strain evidence="2 3">DSM 53668</strain>
    </source>
</reference>
<dbReference type="Proteomes" id="UP000034883">
    <property type="component" value="Chromosome"/>
</dbReference>
<feature type="transmembrane region" description="Helical" evidence="1">
    <location>
        <begin position="12"/>
        <end position="30"/>
    </location>
</feature>
<sequence>MDDARGGVFVEYLFAVGTFALVAALAAVSLGEPMLRAYRFTRALLLLPFP</sequence>
<dbReference type="EMBL" id="CP011125">
    <property type="protein sequence ID" value="AKF03728.1"/>
    <property type="molecule type" value="Genomic_DNA"/>
</dbReference>
<name>A0A0F6YGI5_9BACT</name>
<keyword evidence="1" id="KW-1133">Transmembrane helix</keyword>
<gene>
    <name evidence="2" type="ORF">DB32_000877</name>
</gene>
<dbReference type="STRING" id="927083.DB32_000877"/>
<dbReference type="AlphaFoldDB" id="A0A0F6YGI5"/>
<evidence type="ECO:0000256" key="1">
    <source>
        <dbReference type="SAM" id="Phobius"/>
    </source>
</evidence>
<accession>A0A0F6YGI5</accession>
<evidence type="ECO:0000313" key="3">
    <source>
        <dbReference type="Proteomes" id="UP000034883"/>
    </source>
</evidence>
<proteinExistence type="predicted"/>
<evidence type="ECO:0000313" key="2">
    <source>
        <dbReference type="EMBL" id="AKF03728.1"/>
    </source>
</evidence>